<dbReference type="SUPFAM" id="SSF52768">
    <property type="entry name" value="Arginase/deacetylase"/>
    <property type="match status" value="1"/>
</dbReference>
<reference evidence="6" key="1">
    <citation type="submission" date="2023-02" db="EMBL/GenBank/DDBJ databases">
        <title>NDM-1 &amp; ACT-7 co producing ST 133 Enterobacter.</title>
        <authorList>
            <person name="Halder G."/>
            <person name="Chaudhuri B."/>
            <person name="Dutta S."/>
        </authorList>
    </citation>
    <scope>NUCLEOTIDE SEQUENCE</scope>
    <source>
        <strain evidence="6">PEER 323</strain>
    </source>
</reference>
<dbReference type="GO" id="GO:0033389">
    <property type="term" value="P:putrescine biosynthetic process from arginine, via agmatine"/>
    <property type="evidence" value="ECO:0007669"/>
    <property type="project" value="TreeGrafter"/>
</dbReference>
<dbReference type="EC" id="3.5.3.11" evidence="6"/>
<dbReference type="PANTHER" id="PTHR11358">
    <property type="entry name" value="ARGINASE/AGMATINASE"/>
    <property type="match status" value="1"/>
</dbReference>
<dbReference type="InterPro" id="IPR005925">
    <property type="entry name" value="Agmatinase-rel"/>
</dbReference>
<dbReference type="PIRSF" id="PIRSF036979">
    <property type="entry name" value="Arginase"/>
    <property type="match status" value="1"/>
</dbReference>
<feature type="binding site" evidence="4">
    <location>
        <position position="205"/>
    </location>
    <ligand>
        <name>Mn(2+)</name>
        <dbReference type="ChEBI" id="CHEBI:29035"/>
        <label>1</label>
    </ligand>
</feature>
<dbReference type="EMBL" id="JARDRS010000082">
    <property type="protein sequence ID" value="MDS0022389.1"/>
    <property type="molecule type" value="Genomic_DNA"/>
</dbReference>
<dbReference type="InterPro" id="IPR023696">
    <property type="entry name" value="Ureohydrolase_dom_sf"/>
</dbReference>
<evidence type="ECO:0000256" key="5">
    <source>
        <dbReference type="RuleBase" id="RU003684"/>
    </source>
</evidence>
<dbReference type="PROSITE" id="PS01053">
    <property type="entry name" value="ARGINASE_1"/>
    <property type="match status" value="1"/>
</dbReference>
<feature type="binding site" evidence="4">
    <location>
        <position position="125"/>
    </location>
    <ligand>
        <name>Mn(2+)</name>
        <dbReference type="ChEBI" id="CHEBI:29035"/>
        <label>1</label>
    </ligand>
</feature>
<comment type="similarity">
    <text evidence="1">Belongs to the arginase family. Agmatinase subfamily.</text>
</comment>
<dbReference type="GO" id="GO:0008783">
    <property type="term" value="F:agmatinase activity"/>
    <property type="evidence" value="ECO:0007669"/>
    <property type="project" value="UniProtKB-EC"/>
</dbReference>
<accession>A0AAE4J6J2</accession>
<comment type="cofactor">
    <cofactor evidence="4">
        <name>Mn(2+)</name>
        <dbReference type="ChEBI" id="CHEBI:29035"/>
    </cofactor>
    <text evidence="4">Binds 2 manganese ions per subunit.</text>
</comment>
<gene>
    <name evidence="6" type="primary">speB</name>
    <name evidence="6" type="ORF">PTZ61_27450</name>
</gene>
<dbReference type="PROSITE" id="PS51409">
    <property type="entry name" value="ARGINASE_2"/>
    <property type="match status" value="1"/>
</dbReference>
<feature type="binding site" evidence="4">
    <location>
        <position position="203"/>
    </location>
    <ligand>
        <name>Mn(2+)</name>
        <dbReference type="ChEBI" id="CHEBI:29035"/>
        <label>1</label>
    </ligand>
</feature>
<dbReference type="Pfam" id="PF00491">
    <property type="entry name" value="Arginase"/>
    <property type="match status" value="1"/>
</dbReference>
<feature type="binding site" evidence="4">
    <location>
        <position position="127"/>
    </location>
    <ligand>
        <name>Mn(2+)</name>
        <dbReference type="ChEBI" id="CHEBI:29035"/>
        <label>1</label>
    </ligand>
</feature>
<protein>
    <submittedName>
        <fullName evidence="6">Agmatinase</fullName>
        <ecNumber evidence="6">3.5.3.11</ecNumber>
    </submittedName>
</protein>
<feature type="binding site" evidence="4">
    <location>
        <position position="102"/>
    </location>
    <ligand>
        <name>Mn(2+)</name>
        <dbReference type="ChEBI" id="CHEBI:29035"/>
        <label>1</label>
    </ligand>
</feature>
<dbReference type="GO" id="GO:0046872">
    <property type="term" value="F:metal ion binding"/>
    <property type="evidence" value="ECO:0007669"/>
    <property type="project" value="UniProtKB-KW"/>
</dbReference>
<proteinExistence type="inferred from homology"/>
<sequence>MHKTTPASIEQSVTLLGVPVDFNSSYLRGAAEAPELLRKAMACDSSNWWTEQGIYLGQEGTFIDAGDVAVSADHTKTLETIEIMARSCLANGRPLITLGGDHSISYPVLRAFNEYHSDLTVIHFDAHPDLYDELLGNRWSHASPFARVMEEKIAKRLIQVGIRTLTGHQYEQAKKFGVEIISMSDLDKFFELEINGPVYISIDLDVLDPAFVPGVSHYEPGGMSVRELIRCLHAINAPVVGADVVEFNPQRDFQGQTAMVGAKLIKELAAKVLIQKVQPAWGKEV</sequence>
<dbReference type="Gene3D" id="3.40.800.10">
    <property type="entry name" value="Ureohydrolase domain"/>
    <property type="match status" value="1"/>
</dbReference>
<evidence type="ECO:0000256" key="3">
    <source>
        <dbReference type="ARBA" id="ARBA00022801"/>
    </source>
</evidence>
<keyword evidence="3 5" id="KW-0378">Hydrolase</keyword>
<dbReference type="InterPro" id="IPR006035">
    <property type="entry name" value="Ureohydrolase"/>
</dbReference>
<organism evidence="6 7">
    <name type="scientific">Enterobacter hormaechei subsp. steigerwaltii</name>
    <dbReference type="NCBI Taxonomy" id="299766"/>
    <lineage>
        <taxon>Bacteria</taxon>
        <taxon>Pseudomonadati</taxon>
        <taxon>Pseudomonadota</taxon>
        <taxon>Gammaproteobacteria</taxon>
        <taxon>Enterobacterales</taxon>
        <taxon>Enterobacteriaceae</taxon>
        <taxon>Enterobacter</taxon>
        <taxon>Enterobacter cloacae complex</taxon>
    </lineage>
</organism>
<evidence type="ECO:0000313" key="7">
    <source>
        <dbReference type="Proteomes" id="UP001182277"/>
    </source>
</evidence>
<dbReference type="NCBIfam" id="TIGR01230">
    <property type="entry name" value="agmatinase"/>
    <property type="match status" value="1"/>
</dbReference>
<dbReference type="AlphaFoldDB" id="A0AAE4J6J2"/>
<comment type="caution">
    <text evidence="6">The sequence shown here is derived from an EMBL/GenBank/DDBJ whole genome shotgun (WGS) entry which is preliminary data.</text>
</comment>
<dbReference type="CDD" id="cd11593">
    <property type="entry name" value="Agmatinase-like_2"/>
    <property type="match status" value="1"/>
</dbReference>
<dbReference type="PRINTS" id="PR00116">
    <property type="entry name" value="ARGINASE"/>
</dbReference>
<dbReference type="InterPro" id="IPR020855">
    <property type="entry name" value="Ureohydrolase_Mn_BS"/>
</dbReference>
<feature type="binding site" evidence="4">
    <location>
        <position position="129"/>
    </location>
    <ligand>
        <name>Mn(2+)</name>
        <dbReference type="ChEBI" id="CHEBI:29035"/>
        <label>1</label>
    </ligand>
</feature>
<keyword evidence="2 4" id="KW-0479">Metal-binding</keyword>
<dbReference type="PANTHER" id="PTHR11358:SF26">
    <property type="entry name" value="GUANIDINO ACID HYDROLASE, MITOCHONDRIAL"/>
    <property type="match status" value="1"/>
</dbReference>
<evidence type="ECO:0000256" key="1">
    <source>
        <dbReference type="ARBA" id="ARBA00009227"/>
    </source>
</evidence>
<evidence type="ECO:0000256" key="2">
    <source>
        <dbReference type="ARBA" id="ARBA00022723"/>
    </source>
</evidence>
<evidence type="ECO:0000256" key="4">
    <source>
        <dbReference type="PIRSR" id="PIRSR036979-1"/>
    </source>
</evidence>
<dbReference type="RefSeq" id="WP_181519367.1">
    <property type="nucleotide sequence ID" value="NZ_JARDRS010000082.1"/>
</dbReference>
<dbReference type="Proteomes" id="UP001182277">
    <property type="component" value="Unassembled WGS sequence"/>
</dbReference>
<keyword evidence="4" id="KW-0464">Manganese</keyword>
<evidence type="ECO:0000313" key="6">
    <source>
        <dbReference type="EMBL" id="MDS0022389.1"/>
    </source>
</evidence>
<name>A0AAE4J6J2_9ENTR</name>